<accession>A0A015K8I1</accession>
<proteinExistence type="predicted"/>
<protein>
    <submittedName>
        <fullName evidence="1">Uncharacterized protein</fullName>
    </submittedName>
</protein>
<gene>
    <name evidence="1" type="ORF">RirG_038560</name>
</gene>
<dbReference type="EMBL" id="JEMT01012356">
    <property type="protein sequence ID" value="EXX75845.1"/>
    <property type="molecule type" value="Genomic_DNA"/>
</dbReference>
<reference evidence="1 2" key="1">
    <citation type="submission" date="2014-02" db="EMBL/GenBank/DDBJ databases">
        <title>Single nucleus genome sequencing reveals high similarity among nuclei of an endomycorrhizal fungus.</title>
        <authorList>
            <person name="Lin K."/>
            <person name="Geurts R."/>
            <person name="Zhang Z."/>
            <person name="Limpens E."/>
            <person name="Saunders D.G."/>
            <person name="Mu D."/>
            <person name="Pang E."/>
            <person name="Cao H."/>
            <person name="Cha H."/>
            <person name="Lin T."/>
            <person name="Zhou Q."/>
            <person name="Shang Y."/>
            <person name="Li Y."/>
            <person name="Ivanov S."/>
            <person name="Sharma T."/>
            <person name="Velzen R.V."/>
            <person name="Ruijter N.D."/>
            <person name="Aanen D.K."/>
            <person name="Win J."/>
            <person name="Kamoun S."/>
            <person name="Bisseling T."/>
            <person name="Huang S."/>
        </authorList>
    </citation>
    <scope>NUCLEOTIDE SEQUENCE [LARGE SCALE GENOMIC DNA]</scope>
    <source>
        <strain evidence="2">DAOM197198w</strain>
    </source>
</reference>
<comment type="caution">
    <text evidence="1">The sequence shown here is derived from an EMBL/GenBank/DDBJ whole genome shotgun (WGS) entry which is preliminary data.</text>
</comment>
<sequence length="94" mass="10653">MAESELRQKTTPLDFAYEATKSIYSYCYLASGVSFYEKNFKIIPEKLITGHNGQGNLDYAIECRSINRIVGLVEVKKDDFKQGFAQMESSLNAK</sequence>
<dbReference type="AlphaFoldDB" id="A0A015K8I1"/>
<evidence type="ECO:0000313" key="1">
    <source>
        <dbReference type="EMBL" id="EXX75845.1"/>
    </source>
</evidence>
<dbReference type="OrthoDB" id="2410986at2759"/>
<dbReference type="HOGENOM" id="CLU_2387334_0_0_1"/>
<evidence type="ECO:0000313" key="2">
    <source>
        <dbReference type="Proteomes" id="UP000022910"/>
    </source>
</evidence>
<organism evidence="1 2">
    <name type="scientific">Rhizophagus irregularis (strain DAOM 197198w)</name>
    <name type="common">Glomus intraradices</name>
    <dbReference type="NCBI Taxonomy" id="1432141"/>
    <lineage>
        <taxon>Eukaryota</taxon>
        <taxon>Fungi</taxon>
        <taxon>Fungi incertae sedis</taxon>
        <taxon>Mucoromycota</taxon>
        <taxon>Glomeromycotina</taxon>
        <taxon>Glomeromycetes</taxon>
        <taxon>Glomerales</taxon>
        <taxon>Glomeraceae</taxon>
        <taxon>Rhizophagus</taxon>
    </lineage>
</organism>
<dbReference type="Proteomes" id="UP000022910">
    <property type="component" value="Unassembled WGS sequence"/>
</dbReference>
<keyword evidence="2" id="KW-1185">Reference proteome</keyword>
<name>A0A015K8I1_RHIIW</name>